<dbReference type="RefSeq" id="WP_083168858.1">
    <property type="nucleotide sequence ID" value="NZ_MVHF01000045.1"/>
</dbReference>
<evidence type="ECO:0000313" key="1">
    <source>
        <dbReference type="EMBL" id="ORA27393.1"/>
    </source>
</evidence>
<proteinExistence type="predicted"/>
<comment type="caution">
    <text evidence="1">The sequence shown here is derived from an EMBL/GenBank/DDBJ whole genome shotgun (WGS) entry which is preliminary data.</text>
</comment>
<dbReference type="Proteomes" id="UP000192448">
    <property type="component" value="Unassembled WGS sequence"/>
</dbReference>
<dbReference type="EMBL" id="MVHF01000045">
    <property type="protein sequence ID" value="ORA27393.1"/>
    <property type="molecule type" value="Genomic_DNA"/>
</dbReference>
<evidence type="ECO:0000313" key="2">
    <source>
        <dbReference type="Proteomes" id="UP000192448"/>
    </source>
</evidence>
<sequence>MNEEGRAEARRQFDAIQWPKGAAALYRRAARELAREQGQDSAGVVAAGTAAEYLYRWRVGEHHVDSPGELHLEVLHTDALAACAAETVGTARSLQIVEWISQLGVVMTERVQRWLLEPPLDTDTPLEAAYRSVATEKVVLTADCHRVALGVVAGAAAVARLRRHNRSDVEGSTEDQIVEMACSDPLLAVAWGELDETQRRGPGSWVVSQWNEISEAAEELAALTAAVNAPATVEQRIAIARHEVTHGLLWRARDTEDEGLQQGYRSISVYGEALAEGLARWEDADGSPEGAQEAMRLHADAAADAAGVMLSDDSRNALLNAVHERWPQLAPPLPRN</sequence>
<name>A0A1X0ABF2_9MYCO</name>
<gene>
    <name evidence="1" type="ORF">BST13_30515</name>
</gene>
<reference evidence="1 2" key="1">
    <citation type="submission" date="2017-02" db="EMBL/GenBank/DDBJ databases">
        <title>The new phylogeny of genus Mycobacterium.</title>
        <authorList>
            <person name="Tortoli E."/>
            <person name="Trovato A."/>
            <person name="Cirillo D.M."/>
        </authorList>
    </citation>
    <scope>NUCLEOTIDE SEQUENCE [LARGE SCALE GENOMIC DNA]</scope>
    <source>
        <strain evidence="1 2">RW6</strain>
    </source>
</reference>
<protein>
    <submittedName>
        <fullName evidence="1">Uncharacterized protein</fullName>
    </submittedName>
</protein>
<accession>A0A1X0ABF2</accession>
<dbReference type="AlphaFoldDB" id="A0A1X0ABF2"/>
<keyword evidence="2" id="KW-1185">Reference proteome</keyword>
<organism evidence="1 2">
    <name type="scientific">Mycobacterium aquaticum</name>
    <dbReference type="NCBI Taxonomy" id="1927124"/>
    <lineage>
        <taxon>Bacteria</taxon>
        <taxon>Bacillati</taxon>
        <taxon>Actinomycetota</taxon>
        <taxon>Actinomycetes</taxon>
        <taxon>Mycobacteriales</taxon>
        <taxon>Mycobacteriaceae</taxon>
        <taxon>Mycobacterium</taxon>
    </lineage>
</organism>